<dbReference type="SUPFAM" id="SSF47741">
    <property type="entry name" value="CO dehydrogenase ISP C-domain like"/>
    <property type="match status" value="1"/>
</dbReference>
<gene>
    <name evidence="6" type="ORF">METZ01_LOCUS204363</name>
</gene>
<evidence type="ECO:0000256" key="4">
    <source>
        <dbReference type="ARBA" id="ARBA00023014"/>
    </source>
</evidence>
<dbReference type="InterPro" id="IPR051452">
    <property type="entry name" value="Diverse_Oxidoreductases"/>
</dbReference>
<dbReference type="InterPro" id="IPR012675">
    <property type="entry name" value="Beta-grasp_dom_sf"/>
</dbReference>
<dbReference type="SUPFAM" id="SSF54292">
    <property type="entry name" value="2Fe-2S ferredoxin-like"/>
    <property type="match status" value="1"/>
</dbReference>
<dbReference type="InterPro" id="IPR001041">
    <property type="entry name" value="2Fe-2S_ferredoxin-type"/>
</dbReference>
<evidence type="ECO:0000256" key="2">
    <source>
        <dbReference type="ARBA" id="ARBA00022723"/>
    </source>
</evidence>
<dbReference type="AlphaFoldDB" id="A0A382EM79"/>
<dbReference type="Gene3D" id="1.10.150.120">
    <property type="entry name" value="[2Fe-2S]-binding domain"/>
    <property type="match status" value="1"/>
</dbReference>
<dbReference type="GO" id="GO:0046872">
    <property type="term" value="F:metal ion binding"/>
    <property type="evidence" value="ECO:0007669"/>
    <property type="project" value="UniProtKB-KW"/>
</dbReference>
<sequence length="157" mass="16520">MTTFTLLVNGTNHSVETDPATPLIFILRNQLNYTGPKLGCGLETCGSCAVLVDGETELSCTRAASEFEGKQITTIEGLSLNGNLSAVQQAFMDEGAAQCGYCTPGIIIAVTDLISKTSNPSDNEINEALEKHLCRCGSHANVIKAVKRLVAGGSNID</sequence>
<organism evidence="6">
    <name type="scientific">marine metagenome</name>
    <dbReference type="NCBI Taxonomy" id="408172"/>
    <lineage>
        <taxon>unclassified sequences</taxon>
        <taxon>metagenomes</taxon>
        <taxon>ecological metagenomes</taxon>
    </lineage>
</organism>
<dbReference type="PROSITE" id="PS51085">
    <property type="entry name" value="2FE2S_FER_2"/>
    <property type="match status" value="1"/>
</dbReference>
<dbReference type="GO" id="GO:0051537">
    <property type="term" value="F:2 iron, 2 sulfur cluster binding"/>
    <property type="evidence" value="ECO:0007669"/>
    <property type="project" value="UniProtKB-KW"/>
</dbReference>
<dbReference type="EMBL" id="UINC01045129">
    <property type="protein sequence ID" value="SVB51509.1"/>
    <property type="molecule type" value="Genomic_DNA"/>
</dbReference>
<dbReference type="Pfam" id="PF00111">
    <property type="entry name" value="Fer2"/>
    <property type="match status" value="1"/>
</dbReference>
<dbReference type="Pfam" id="PF01799">
    <property type="entry name" value="Fer2_2"/>
    <property type="match status" value="1"/>
</dbReference>
<dbReference type="InterPro" id="IPR036010">
    <property type="entry name" value="2Fe-2S_ferredoxin-like_sf"/>
</dbReference>
<keyword evidence="3" id="KW-0408">Iron</keyword>
<evidence type="ECO:0000256" key="3">
    <source>
        <dbReference type="ARBA" id="ARBA00023004"/>
    </source>
</evidence>
<keyword evidence="2" id="KW-0479">Metal-binding</keyword>
<reference evidence="6" key="1">
    <citation type="submission" date="2018-05" db="EMBL/GenBank/DDBJ databases">
        <authorList>
            <person name="Lanie J.A."/>
            <person name="Ng W.-L."/>
            <person name="Kazmierczak K.M."/>
            <person name="Andrzejewski T.M."/>
            <person name="Davidsen T.M."/>
            <person name="Wayne K.J."/>
            <person name="Tettelin H."/>
            <person name="Glass J.I."/>
            <person name="Rusch D."/>
            <person name="Podicherti R."/>
            <person name="Tsui H.-C.T."/>
            <person name="Winkler M.E."/>
        </authorList>
    </citation>
    <scope>NUCLEOTIDE SEQUENCE</scope>
</reference>
<accession>A0A382EM79</accession>
<evidence type="ECO:0000259" key="5">
    <source>
        <dbReference type="PROSITE" id="PS51085"/>
    </source>
</evidence>
<dbReference type="PANTHER" id="PTHR44379:SF2">
    <property type="entry name" value="BLR6218 PROTEIN"/>
    <property type="match status" value="1"/>
</dbReference>
<dbReference type="Gene3D" id="3.10.20.30">
    <property type="match status" value="1"/>
</dbReference>
<protein>
    <recommendedName>
        <fullName evidence="5">2Fe-2S ferredoxin-type domain-containing protein</fullName>
    </recommendedName>
</protein>
<keyword evidence="4" id="KW-0411">Iron-sulfur</keyword>
<dbReference type="InterPro" id="IPR002888">
    <property type="entry name" value="2Fe-2S-bd"/>
</dbReference>
<evidence type="ECO:0000313" key="6">
    <source>
        <dbReference type="EMBL" id="SVB51509.1"/>
    </source>
</evidence>
<feature type="domain" description="2Fe-2S ferredoxin-type" evidence="5">
    <location>
        <begin position="2"/>
        <end position="78"/>
    </location>
</feature>
<dbReference type="PANTHER" id="PTHR44379">
    <property type="entry name" value="OXIDOREDUCTASE WITH IRON-SULFUR SUBUNIT"/>
    <property type="match status" value="1"/>
</dbReference>
<dbReference type="InterPro" id="IPR036884">
    <property type="entry name" value="2Fe-2S-bd_dom_sf"/>
</dbReference>
<name>A0A382EM79_9ZZZZ</name>
<evidence type="ECO:0000256" key="1">
    <source>
        <dbReference type="ARBA" id="ARBA00022714"/>
    </source>
</evidence>
<keyword evidence="1" id="KW-0001">2Fe-2S</keyword>
<proteinExistence type="predicted"/>
<dbReference type="GO" id="GO:0016491">
    <property type="term" value="F:oxidoreductase activity"/>
    <property type="evidence" value="ECO:0007669"/>
    <property type="project" value="InterPro"/>
</dbReference>